<sequence length="59" mass="7027">MPSLKIEERFPHATRVQIELLVEKYNIPSDWIEEIKEKWQLDVITGYYCKPGSKYDIGK</sequence>
<name>A0A6C0B559_9ZZZZ</name>
<reference evidence="1" key="1">
    <citation type="journal article" date="2020" name="Nature">
        <title>Giant virus diversity and host interactions through global metagenomics.</title>
        <authorList>
            <person name="Schulz F."/>
            <person name="Roux S."/>
            <person name="Paez-Espino D."/>
            <person name="Jungbluth S."/>
            <person name="Walsh D.A."/>
            <person name="Denef V.J."/>
            <person name="McMahon K.D."/>
            <person name="Konstantinidis K.T."/>
            <person name="Eloe-Fadrosh E.A."/>
            <person name="Kyrpides N.C."/>
            <person name="Woyke T."/>
        </authorList>
    </citation>
    <scope>NUCLEOTIDE SEQUENCE</scope>
    <source>
        <strain evidence="1">GVMAG-M-3300009422-16</strain>
    </source>
</reference>
<proteinExistence type="predicted"/>
<accession>A0A6C0B559</accession>
<dbReference type="AlphaFoldDB" id="A0A6C0B559"/>
<dbReference type="EMBL" id="MN739059">
    <property type="protein sequence ID" value="QHS86638.1"/>
    <property type="molecule type" value="Genomic_DNA"/>
</dbReference>
<protein>
    <submittedName>
        <fullName evidence="1">Uncharacterized protein</fullName>
    </submittedName>
</protein>
<evidence type="ECO:0000313" key="1">
    <source>
        <dbReference type="EMBL" id="QHS86638.1"/>
    </source>
</evidence>
<organism evidence="1">
    <name type="scientific">viral metagenome</name>
    <dbReference type="NCBI Taxonomy" id="1070528"/>
    <lineage>
        <taxon>unclassified sequences</taxon>
        <taxon>metagenomes</taxon>
        <taxon>organismal metagenomes</taxon>
    </lineage>
</organism>